<accession>A0A2N9GU30</accession>
<feature type="domain" description="Sieve element occlusion C-terminal" evidence="3">
    <location>
        <begin position="536"/>
        <end position="682"/>
    </location>
</feature>
<keyword evidence="1" id="KW-0812">Transmembrane</keyword>
<dbReference type="AlphaFoldDB" id="A0A2N9GU30"/>
<dbReference type="PANTHER" id="PTHR33232">
    <property type="entry name" value="PROTEIN SIEVE ELEMENT OCCLUSION B-LIKE"/>
    <property type="match status" value="1"/>
</dbReference>
<dbReference type="Pfam" id="PF14576">
    <property type="entry name" value="SEO_N"/>
    <property type="match status" value="1"/>
</dbReference>
<organism evidence="4">
    <name type="scientific">Fagus sylvatica</name>
    <name type="common">Beechnut</name>
    <dbReference type="NCBI Taxonomy" id="28930"/>
    <lineage>
        <taxon>Eukaryota</taxon>
        <taxon>Viridiplantae</taxon>
        <taxon>Streptophyta</taxon>
        <taxon>Embryophyta</taxon>
        <taxon>Tracheophyta</taxon>
        <taxon>Spermatophyta</taxon>
        <taxon>Magnoliopsida</taxon>
        <taxon>eudicotyledons</taxon>
        <taxon>Gunneridae</taxon>
        <taxon>Pentapetalae</taxon>
        <taxon>rosids</taxon>
        <taxon>fabids</taxon>
        <taxon>Fagales</taxon>
        <taxon>Fagaceae</taxon>
        <taxon>Fagus</taxon>
    </lineage>
</organism>
<evidence type="ECO:0000259" key="3">
    <source>
        <dbReference type="Pfam" id="PF14577"/>
    </source>
</evidence>
<gene>
    <name evidence="4" type="ORF">FSB_LOCUS30791</name>
</gene>
<dbReference type="Pfam" id="PF14577">
    <property type="entry name" value="SEO_C"/>
    <property type="match status" value="1"/>
</dbReference>
<feature type="transmembrane region" description="Helical" evidence="1">
    <location>
        <begin position="583"/>
        <end position="604"/>
    </location>
</feature>
<name>A0A2N9GU30_FAGSY</name>
<feature type="domain" description="Sieve element occlusion N-terminal" evidence="2">
    <location>
        <begin position="14"/>
        <end position="295"/>
    </location>
</feature>
<dbReference type="GO" id="GO:0010088">
    <property type="term" value="P:phloem development"/>
    <property type="evidence" value="ECO:0007669"/>
    <property type="project" value="InterPro"/>
</dbReference>
<evidence type="ECO:0008006" key="5">
    <source>
        <dbReference type="Google" id="ProtNLM"/>
    </source>
</evidence>
<sequence>MANEKSNKCLFDLTEHEILSQIYATHVYDKEKLDVLSLFTMAKNTLNRATCAVDKALSMGTSAPTDEKILDASFSPPLCTLKLISYEMQCCKSNTQCEENDPMIHIQNKALSILKMLSGYSWDAKAVLTLASFALDYGESCVLAQNQSSQSEDDLAKSVRTLKQTPVLLNATQLQKHKQDFVDLNKVIKETLEVTQCIFELVKQSNYDTNDVADLETVLMGHIEMDVYWAIVTIVAITTQLSCLIRDESKKQELNHFAEKLKVIKIKLYEQIGIYKVHKEKTEAYSKLVKVIQTSTEITVLLKELINPRSNIPPLTDGSTSKPVDIDVVKEKNVLLLISDLNISDEDIALLKIIYNELKKEERHKIVWIPFLEKRTDDQEKEYKCLQSKIVECQIPWYIHNSTMAHCKLSEESCRFIREQWHYKDKPSIVVLNSQAQVKCQNAIHMIRAYGFGAYPFTSAVEENLLREEGWIVFTTNHITQRACGIKEKKHILLFGGDEKGIQKFDKKAKTLLTVSTDKLIKEKDISIQLVPIGKDNFEHFWSGVESLFISQAQRRTLIDNEGSIRRKEIQNLLSFKNESTTWAVFSIGPSVVMFLGINTVIILDEFSEWKGKALKMTFKEHLEKKFHSSGTSQGQDSMKTEICFDCYHMEIPFTTGITPEPMTCSVCKAIMETNIKFNCCHKALKDAAANKRP</sequence>
<protein>
    <recommendedName>
        <fullName evidence="5">Sieve element occlusion N-terminal domain-containing protein</fullName>
    </recommendedName>
</protein>
<dbReference type="InterPro" id="IPR027944">
    <property type="entry name" value="SEO_C"/>
</dbReference>
<dbReference type="PANTHER" id="PTHR33232:SF18">
    <property type="entry name" value="PROTEIN SIEVE ELEMENT OCCLUSION B-LIKE"/>
    <property type="match status" value="1"/>
</dbReference>
<evidence type="ECO:0000259" key="2">
    <source>
        <dbReference type="Pfam" id="PF14576"/>
    </source>
</evidence>
<proteinExistence type="predicted"/>
<reference evidence="4" key="1">
    <citation type="submission" date="2018-02" db="EMBL/GenBank/DDBJ databases">
        <authorList>
            <person name="Cohen D.B."/>
            <person name="Kent A.D."/>
        </authorList>
    </citation>
    <scope>NUCLEOTIDE SEQUENCE</scope>
</reference>
<evidence type="ECO:0000256" key="1">
    <source>
        <dbReference type="SAM" id="Phobius"/>
    </source>
</evidence>
<evidence type="ECO:0000313" key="4">
    <source>
        <dbReference type="EMBL" id="SPD02909.1"/>
    </source>
</evidence>
<keyword evidence="1" id="KW-0472">Membrane</keyword>
<dbReference type="EMBL" id="OIVN01002351">
    <property type="protein sequence ID" value="SPD02909.1"/>
    <property type="molecule type" value="Genomic_DNA"/>
</dbReference>
<dbReference type="InterPro" id="IPR027942">
    <property type="entry name" value="SEO_N"/>
</dbReference>
<dbReference type="InterPro" id="IPR039299">
    <property type="entry name" value="SEOA"/>
</dbReference>
<keyword evidence="1" id="KW-1133">Transmembrane helix</keyword>